<sequence length="138" mass="16394">MRGWVNDPHSGGVKIPEQVKQRTKQRILAYAEKHYAGKYIRIDVRFKGYFCYIDAYKEPFLPDNDDLSMFKITRSEYIERAKNTPIHLCRLRYKGNEEKWTKAFYTYSNEKYEPSVFNNGTFYGTPEEAFQSSALYLD</sequence>
<organism evidence="1 2">
    <name type="scientific">Nostoc commune NIES-4072</name>
    <dbReference type="NCBI Taxonomy" id="2005467"/>
    <lineage>
        <taxon>Bacteria</taxon>
        <taxon>Bacillati</taxon>
        <taxon>Cyanobacteriota</taxon>
        <taxon>Cyanophyceae</taxon>
        <taxon>Nostocales</taxon>
        <taxon>Nostocaceae</taxon>
        <taxon>Nostoc</taxon>
    </lineage>
</organism>
<gene>
    <name evidence="1" type="ORF">NIES4072_67420</name>
</gene>
<dbReference type="RefSeq" id="WP_094333549.1">
    <property type="nucleotide sequence ID" value="NZ_BDUD01000002.1"/>
</dbReference>
<name>A0A2R5FWD8_NOSCO</name>
<accession>A0A2R5FWD8</accession>
<evidence type="ECO:0000313" key="2">
    <source>
        <dbReference type="Proteomes" id="UP000245124"/>
    </source>
</evidence>
<keyword evidence="2" id="KW-1185">Reference proteome</keyword>
<evidence type="ECO:0000313" key="1">
    <source>
        <dbReference type="EMBL" id="GBG23030.1"/>
    </source>
</evidence>
<dbReference type="OrthoDB" id="5419957at2"/>
<reference evidence="1 2" key="1">
    <citation type="submission" date="2017-06" db="EMBL/GenBank/DDBJ databases">
        <title>Genome sequencing of cyanobaciteial culture collection at National Institute for Environmental Studies (NIES).</title>
        <authorList>
            <person name="Hirose Y."/>
            <person name="Shimura Y."/>
            <person name="Fujisawa T."/>
            <person name="Nakamura Y."/>
            <person name="Kawachi M."/>
        </authorList>
    </citation>
    <scope>NUCLEOTIDE SEQUENCE [LARGE SCALE GENOMIC DNA]</scope>
    <source>
        <strain evidence="1 2">NIES-4072</strain>
    </source>
</reference>
<protein>
    <submittedName>
        <fullName evidence="1">Uncharacterized protein</fullName>
    </submittedName>
</protein>
<dbReference type="EMBL" id="BDUD01000002">
    <property type="protein sequence ID" value="GBG23030.1"/>
    <property type="molecule type" value="Genomic_DNA"/>
</dbReference>
<dbReference type="AlphaFoldDB" id="A0A2R5FWD8"/>
<dbReference type="Proteomes" id="UP000245124">
    <property type="component" value="Unassembled WGS sequence"/>
</dbReference>
<comment type="caution">
    <text evidence="1">The sequence shown here is derived from an EMBL/GenBank/DDBJ whole genome shotgun (WGS) entry which is preliminary data.</text>
</comment>
<proteinExistence type="predicted"/>